<evidence type="ECO:0000256" key="1">
    <source>
        <dbReference type="SAM" id="MobiDB-lite"/>
    </source>
</evidence>
<organism evidence="3">
    <name type="scientific">Micromonas pusilla</name>
    <name type="common">Picoplanktonic green alga</name>
    <name type="synonym">Chromulina pusilla</name>
    <dbReference type="NCBI Taxonomy" id="38833"/>
    <lineage>
        <taxon>Eukaryota</taxon>
        <taxon>Viridiplantae</taxon>
        <taxon>Chlorophyta</taxon>
        <taxon>Mamiellophyceae</taxon>
        <taxon>Mamiellales</taxon>
        <taxon>Mamiellaceae</taxon>
        <taxon>Micromonas</taxon>
    </lineage>
</organism>
<name>A0A7S0IH21_MICPS</name>
<dbReference type="InterPro" id="IPR056683">
    <property type="entry name" value="DUF7781"/>
</dbReference>
<feature type="domain" description="DUF7781" evidence="2">
    <location>
        <begin position="54"/>
        <end position="228"/>
    </location>
</feature>
<feature type="compositionally biased region" description="Acidic residues" evidence="1">
    <location>
        <begin position="1"/>
        <end position="11"/>
    </location>
</feature>
<reference evidence="3" key="1">
    <citation type="submission" date="2021-01" db="EMBL/GenBank/DDBJ databases">
        <authorList>
            <person name="Corre E."/>
            <person name="Pelletier E."/>
            <person name="Niang G."/>
            <person name="Scheremetjew M."/>
            <person name="Finn R."/>
            <person name="Kale V."/>
            <person name="Holt S."/>
            <person name="Cochrane G."/>
            <person name="Meng A."/>
            <person name="Brown T."/>
            <person name="Cohen L."/>
        </authorList>
    </citation>
    <scope>NUCLEOTIDE SEQUENCE</scope>
    <source>
        <strain evidence="3">CCMP1723</strain>
    </source>
</reference>
<gene>
    <name evidence="3" type="ORF">MCOM1403_LOCUS9045</name>
</gene>
<protein>
    <recommendedName>
        <fullName evidence="2">DUF7781 domain-containing protein</fullName>
    </recommendedName>
</protein>
<accession>A0A7S0IH21</accession>
<dbReference type="AlphaFoldDB" id="A0A7S0IH21"/>
<evidence type="ECO:0000259" key="2">
    <source>
        <dbReference type="Pfam" id="PF25003"/>
    </source>
</evidence>
<evidence type="ECO:0000313" key="3">
    <source>
        <dbReference type="EMBL" id="CAD8521615.1"/>
    </source>
</evidence>
<dbReference type="Pfam" id="PF25003">
    <property type="entry name" value="DUF7781"/>
    <property type="match status" value="1"/>
</dbReference>
<sequence length="237" mass="26855">MAAISDSDDDIPPYSDLSSVSSDSSDRIRGNVFQRALSRGDRARGKTEDFLNDIHESYSFDLDPEYRLKLQKRFDGWGVGAKFDFKSGDCRVKVKSAPRRGGEDGFRFWRWFKKVEVQPEDGDVEVFTKKLQFGYLSLQGIGGYKSATNGFNARWKIETTFWESSPAMMALRRSEVALDPDERIKMALRWDLDVKPPKAEGGIGDGNDGGYDLDLGTYHVAIPRLELKVDLTSKDRF</sequence>
<proteinExistence type="predicted"/>
<feature type="region of interest" description="Disordered" evidence="1">
    <location>
        <begin position="1"/>
        <end position="27"/>
    </location>
</feature>
<feature type="compositionally biased region" description="Low complexity" evidence="1">
    <location>
        <begin position="12"/>
        <end position="23"/>
    </location>
</feature>
<dbReference type="EMBL" id="HBEQ01011227">
    <property type="protein sequence ID" value="CAD8521615.1"/>
    <property type="molecule type" value="Transcribed_RNA"/>
</dbReference>